<organism evidence="8 9">
    <name type="scientific">Laccaria amethystina LaAM-08-1</name>
    <dbReference type="NCBI Taxonomy" id="1095629"/>
    <lineage>
        <taxon>Eukaryota</taxon>
        <taxon>Fungi</taxon>
        <taxon>Dikarya</taxon>
        <taxon>Basidiomycota</taxon>
        <taxon>Agaricomycotina</taxon>
        <taxon>Agaricomycetes</taxon>
        <taxon>Agaricomycetidae</taxon>
        <taxon>Agaricales</taxon>
        <taxon>Agaricineae</taxon>
        <taxon>Hydnangiaceae</taxon>
        <taxon>Laccaria</taxon>
    </lineage>
</organism>
<dbReference type="Gene3D" id="3.40.50.720">
    <property type="entry name" value="NAD(P)-binding Rossmann-like Domain"/>
    <property type="match status" value="1"/>
</dbReference>
<dbReference type="HOGENOM" id="CLU_030140_3_1_1"/>
<dbReference type="Pfam" id="PF00044">
    <property type="entry name" value="Gp_dh_N"/>
    <property type="match status" value="1"/>
</dbReference>
<dbReference type="SMART" id="SM00846">
    <property type="entry name" value="Gp_dh_N"/>
    <property type="match status" value="1"/>
</dbReference>
<dbReference type="GO" id="GO:0005829">
    <property type="term" value="C:cytosol"/>
    <property type="evidence" value="ECO:0007669"/>
    <property type="project" value="TreeGrafter"/>
</dbReference>
<sequence>MVYMSKYDSVHGRFKGIIEVKDGKLIVNGKPVTIFGERDPAAIQWSSAGDEYLVESTVRPSFPFLFRPIDADCPHLKGGTMKVIISVPSADAPMVVVGVKLDKDDPAVKVISNASCTTNCLAPRQDYSRQLWYRRRSDDYRPRHDRDSEDRRRPVAQGLAWRT</sequence>
<evidence type="ECO:0000313" key="8">
    <source>
        <dbReference type="EMBL" id="KIJ89823.1"/>
    </source>
</evidence>
<dbReference type="GO" id="GO:0006096">
    <property type="term" value="P:glycolytic process"/>
    <property type="evidence" value="ECO:0007669"/>
    <property type="project" value="TreeGrafter"/>
</dbReference>
<dbReference type="PROSITE" id="PS00071">
    <property type="entry name" value="GAPDH"/>
    <property type="match status" value="1"/>
</dbReference>
<dbReference type="GO" id="GO:0004365">
    <property type="term" value="F:glyceraldehyde-3-phosphate dehydrogenase (NAD+) (phosphorylating) activity"/>
    <property type="evidence" value="ECO:0007669"/>
    <property type="project" value="TreeGrafter"/>
</dbReference>
<keyword evidence="3" id="KW-0963">Cytoplasm</keyword>
<dbReference type="OrthoDB" id="1152826at2759"/>
<proteinExistence type="inferred from homology"/>
<keyword evidence="4" id="KW-0560">Oxidoreductase</keyword>
<dbReference type="InterPro" id="IPR020828">
    <property type="entry name" value="GlycerAld_3-P_DH_NAD(P)-bd"/>
</dbReference>
<evidence type="ECO:0000256" key="2">
    <source>
        <dbReference type="ARBA" id="ARBA00007406"/>
    </source>
</evidence>
<evidence type="ECO:0000256" key="4">
    <source>
        <dbReference type="ARBA" id="ARBA00023002"/>
    </source>
</evidence>
<dbReference type="InterPro" id="IPR020830">
    <property type="entry name" value="GlycerAld_3-P_DH_AS"/>
</dbReference>
<dbReference type="GO" id="GO:0051287">
    <property type="term" value="F:NAD binding"/>
    <property type="evidence" value="ECO:0007669"/>
    <property type="project" value="InterPro"/>
</dbReference>
<evidence type="ECO:0000313" key="9">
    <source>
        <dbReference type="Proteomes" id="UP000054477"/>
    </source>
</evidence>
<dbReference type="PANTHER" id="PTHR10836">
    <property type="entry name" value="GLYCERALDEHYDE 3-PHOSPHATE DEHYDROGENASE"/>
    <property type="match status" value="1"/>
</dbReference>
<feature type="region of interest" description="Disordered" evidence="6">
    <location>
        <begin position="139"/>
        <end position="163"/>
    </location>
</feature>
<evidence type="ECO:0000256" key="6">
    <source>
        <dbReference type="SAM" id="MobiDB-lite"/>
    </source>
</evidence>
<reference evidence="9" key="2">
    <citation type="submission" date="2015-01" db="EMBL/GenBank/DDBJ databases">
        <title>Evolutionary Origins and Diversification of the Mycorrhizal Mutualists.</title>
        <authorList>
            <consortium name="DOE Joint Genome Institute"/>
            <consortium name="Mycorrhizal Genomics Consortium"/>
            <person name="Kohler A."/>
            <person name="Kuo A."/>
            <person name="Nagy L.G."/>
            <person name="Floudas D."/>
            <person name="Copeland A."/>
            <person name="Barry K.W."/>
            <person name="Cichocki N."/>
            <person name="Veneault-Fourrey C."/>
            <person name="LaButti K."/>
            <person name="Lindquist E.A."/>
            <person name="Lipzen A."/>
            <person name="Lundell T."/>
            <person name="Morin E."/>
            <person name="Murat C."/>
            <person name="Riley R."/>
            <person name="Ohm R."/>
            <person name="Sun H."/>
            <person name="Tunlid A."/>
            <person name="Henrissat B."/>
            <person name="Grigoriev I.V."/>
            <person name="Hibbett D.S."/>
            <person name="Martin F."/>
        </authorList>
    </citation>
    <scope>NUCLEOTIDE SEQUENCE [LARGE SCALE GENOMIC DNA]</scope>
    <source>
        <strain evidence="9">LaAM-08-1</strain>
    </source>
</reference>
<dbReference type="InterPro" id="IPR036291">
    <property type="entry name" value="NAD(P)-bd_dom_sf"/>
</dbReference>
<dbReference type="InterPro" id="IPR020831">
    <property type="entry name" value="GlycerAld/Erythrose_P_DH"/>
</dbReference>
<comment type="subcellular location">
    <subcellularLocation>
        <location evidence="1">Cytoplasm</location>
    </subcellularLocation>
</comment>
<feature type="domain" description="Glyceraldehyde 3-phosphate dehydrogenase NAD(P) binding" evidence="7">
    <location>
        <begin position="1"/>
        <end position="116"/>
    </location>
</feature>
<evidence type="ECO:0000256" key="3">
    <source>
        <dbReference type="ARBA" id="ARBA00022490"/>
    </source>
</evidence>
<protein>
    <recommendedName>
        <fullName evidence="7">Glyceraldehyde 3-phosphate dehydrogenase NAD(P) binding domain-containing protein</fullName>
    </recommendedName>
</protein>
<dbReference type="Proteomes" id="UP000054477">
    <property type="component" value="Unassembled WGS sequence"/>
</dbReference>
<name>A0A0C9WQ72_9AGAR</name>
<accession>A0A0C9WQ72</accession>
<dbReference type="AlphaFoldDB" id="A0A0C9WQ72"/>
<dbReference type="STRING" id="1095629.A0A0C9WQ72"/>
<evidence type="ECO:0000256" key="5">
    <source>
        <dbReference type="RuleBase" id="RU000397"/>
    </source>
</evidence>
<dbReference type="PRINTS" id="PR00078">
    <property type="entry name" value="G3PDHDRGNASE"/>
</dbReference>
<dbReference type="SUPFAM" id="SSF51735">
    <property type="entry name" value="NAD(P)-binding Rossmann-fold domains"/>
    <property type="match status" value="1"/>
</dbReference>
<evidence type="ECO:0000259" key="7">
    <source>
        <dbReference type="SMART" id="SM00846"/>
    </source>
</evidence>
<keyword evidence="9" id="KW-1185">Reference proteome</keyword>
<comment type="similarity">
    <text evidence="2 5">Belongs to the glyceraldehyde-3-phosphate dehydrogenase family.</text>
</comment>
<evidence type="ECO:0000256" key="1">
    <source>
        <dbReference type="ARBA" id="ARBA00004496"/>
    </source>
</evidence>
<feature type="compositionally biased region" description="Basic and acidic residues" evidence="6">
    <location>
        <begin position="139"/>
        <end position="153"/>
    </location>
</feature>
<dbReference type="EMBL" id="KN839414">
    <property type="protein sequence ID" value="KIJ89823.1"/>
    <property type="molecule type" value="Genomic_DNA"/>
</dbReference>
<gene>
    <name evidence="8" type="ORF">K443DRAFT_664842</name>
</gene>
<reference evidence="8 9" key="1">
    <citation type="submission" date="2014-04" db="EMBL/GenBank/DDBJ databases">
        <authorList>
            <consortium name="DOE Joint Genome Institute"/>
            <person name="Kuo A."/>
            <person name="Kohler A."/>
            <person name="Nagy L.G."/>
            <person name="Floudas D."/>
            <person name="Copeland A."/>
            <person name="Barry K.W."/>
            <person name="Cichocki N."/>
            <person name="Veneault-Fourrey C."/>
            <person name="LaButti K."/>
            <person name="Lindquist E.A."/>
            <person name="Lipzen A."/>
            <person name="Lundell T."/>
            <person name="Morin E."/>
            <person name="Murat C."/>
            <person name="Sun H."/>
            <person name="Tunlid A."/>
            <person name="Henrissat B."/>
            <person name="Grigoriev I.V."/>
            <person name="Hibbett D.S."/>
            <person name="Martin F."/>
            <person name="Nordberg H.P."/>
            <person name="Cantor M.N."/>
            <person name="Hua S.X."/>
        </authorList>
    </citation>
    <scope>NUCLEOTIDE SEQUENCE [LARGE SCALE GENOMIC DNA]</scope>
    <source>
        <strain evidence="8 9">LaAM-08-1</strain>
    </source>
</reference>
<dbReference type="PANTHER" id="PTHR10836:SF76">
    <property type="entry name" value="GLYCERALDEHYDE-3-PHOSPHATE DEHYDROGENASE-RELATED"/>
    <property type="match status" value="1"/>
</dbReference>